<dbReference type="HOGENOM" id="CLU_2472189_0_0_1"/>
<sequence length="88" mass="10344">MRRSESSPERGRRRRRLAAKRELPEFSKLTQLIHLDVPIIHTKRTPKFTFTQMDQLTEQTNRAKDKEAEKAKHLSEGSKSTWSTLKNP</sequence>
<reference evidence="2" key="2">
    <citation type="submission" date="2015-03" db="UniProtKB">
        <authorList>
            <consortium name="EnsemblPlants"/>
        </authorList>
    </citation>
    <scope>IDENTIFICATION</scope>
</reference>
<dbReference type="Proteomes" id="UP000032141">
    <property type="component" value="Chromosome C5"/>
</dbReference>
<feature type="region of interest" description="Disordered" evidence="1">
    <location>
        <begin position="59"/>
        <end position="88"/>
    </location>
</feature>
<feature type="compositionally biased region" description="Polar residues" evidence="1">
    <location>
        <begin position="77"/>
        <end position="88"/>
    </location>
</feature>
<keyword evidence="3" id="KW-1185">Reference proteome</keyword>
<organism evidence="2 3">
    <name type="scientific">Brassica oleracea var. oleracea</name>
    <dbReference type="NCBI Taxonomy" id="109376"/>
    <lineage>
        <taxon>Eukaryota</taxon>
        <taxon>Viridiplantae</taxon>
        <taxon>Streptophyta</taxon>
        <taxon>Embryophyta</taxon>
        <taxon>Tracheophyta</taxon>
        <taxon>Spermatophyta</taxon>
        <taxon>Magnoliopsida</taxon>
        <taxon>eudicotyledons</taxon>
        <taxon>Gunneridae</taxon>
        <taxon>Pentapetalae</taxon>
        <taxon>rosids</taxon>
        <taxon>malvids</taxon>
        <taxon>Brassicales</taxon>
        <taxon>Brassicaceae</taxon>
        <taxon>Brassiceae</taxon>
        <taxon>Brassica</taxon>
    </lineage>
</organism>
<evidence type="ECO:0000256" key="1">
    <source>
        <dbReference type="SAM" id="MobiDB-lite"/>
    </source>
</evidence>
<proteinExistence type="predicted"/>
<accession>A0A0D3CIQ9</accession>
<feature type="compositionally biased region" description="Basic and acidic residues" evidence="1">
    <location>
        <begin position="61"/>
        <end position="76"/>
    </location>
</feature>
<dbReference type="AlphaFoldDB" id="A0A0D3CIQ9"/>
<dbReference type="EnsemblPlants" id="Bo5g117060.1">
    <property type="protein sequence ID" value="Bo5g117060.1"/>
    <property type="gene ID" value="Bo5g117060"/>
</dbReference>
<name>A0A0D3CIQ9_BRAOL</name>
<reference evidence="2 3" key="1">
    <citation type="journal article" date="2014" name="Genome Biol.">
        <title>Transcriptome and methylome profiling reveals relics of genome dominance in the mesopolyploid Brassica oleracea.</title>
        <authorList>
            <person name="Parkin I.A."/>
            <person name="Koh C."/>
            <person name="Tang H."/>
            <person name="Robinson S.J."/>
            <person name="Kagale S."/>
            <person name="Clarke W.E."/>
            <person name="Town C.D."/>
            <person name="Nixon J."/>
            <person name="Krishnakumar V."/>
            <person name="Bidwell S.L."/>
            <person name="Denoeud F."/>
            <person name="Belcram H."/>
            <person name="Links M.G."/>
            <person name="Just J."/>
            <person name="Clarke C."/>
            <person name="Bender T."/>
            <person name="Huebert T."/>
            <person name="Mason A.S."/>
            <person name="Pires J.C."/>
            <person name="Barker G."/>
            <person name="Moore J."/>
            <person name="Walley P.G."/>
            <person name="Manoli S."/>
            <person name="Batley J."/>
            <person name="Edwards D."/>
            <person name="Nelson M.N."/>
            <person name="Wang X."/>
            <person name="Paterson A.H."/>
            <person name="King G."/>
            <person name="Bancroft I."/>
            <person name="Chalhoub B."/>
            <person name="Sharpe A.G."/>
        </authorList>
    </citation>
    <scope>NUCLEOTIDE SEQUENCE</scope>
    <source>
        <strain evidence="2 3">cv. TO1000</strain>
    </source>
</reference>
<protein>
    <submittedName>
        <fullName evidence="2">Uncharacterized protein</fullName>
    </submittedName>
</protein>
<dbReference type="Gramene" id="Bo5g117060.1">
    <property type="protein sequence ID" value="Bo5g117060.1"/>
    <property type="gene ID" value="Bo5g117060"/>
</dbReference>
<evidence type="ECO:0000313" key="3">
    <source>
        <dbReference type="Proteomes" id="UP000032141"/>
    </source>
</evidence>
<evidence type="ECO:0000313" key="2">
    <source>
        <dbReference type="EnsemblPlants" id="Bo5g117060.1"/>
    </source>
</evidence>